<dbReference type="SUPFAM" id="SSF54665">
    <property type="entry name" value="CO dehydrogenase molybdoprotein N-domain-like"/>
    <property type="match status" value="1"/>
</dbReference>
<protein>
    <submittedName>
        <fullName evidence="4">Carbon monoxide dehydrogenase</fullName>
    </submittedName>
</protein>
<evidence type="ECO:0000313" key="4">
    <source>
        <dbReference type="EMBL" id="EWT05174.1"/>
    </source>
</evidence>
<name>W9GMQ1_9MICO</name>
<dbReference type="InterPro" id="IPR008274">
    <property type="entry name" value="AldOxase/xan_DH_MoCoBD1"/>
</dbReference>
<keyword evidence="1" id="KW-0500">Molybdenum</keyword>
<evidence type="ECO:0000259" key="3">
    <source>
        <dbReference type="SMART" id="SM01008"/>
    </source>
</evidence>
<dbReference type="AlphaFoldDB" id="W9GMQ1"/>
<evidence type="ECO:0000256" key="1">
    <source>
        <dbReference type="ARBA" id="ARBA00022505"/>
    </source>
</evidence>
<sequence length="779" mass="82010">MTHGPGEPYVGTSVPRVEDQRLLDGRGRFLADLAAGALSVVFLRSTEAHAVIESIDTTRATDMPGVVGVYTGNDLPLARDYIGSLHTPDPGFVAATGFRMPEQRLAILPVDRVHYVGQPVVALVASDRYLGEDALEAVDITYRPLPAVLDPSASLAPDAAPIHPHLPDNEAGRIEVEFGDDVAADAVAVTVEGTYRIGRHGAVPLEGRGVLARVDGQRVSVWTSTQIPHLVRQGICEATGWSVDAVRVVVPDVGGGFGTKANVYAEEVVVPVLARLTGHDLVWVEDRQEHLVGSAQGRDQVHRTRLSVDREGRVLRWEDDFLLDIGAGGLWVAGVVANTAIHLLGPYRIPRVRLRGRAAFTNKTITAQYRGAGRPEACFALERSLDDAAGRLGITPVEIRRRNLLTAADLPYAQPLPYRDGVPIVYDGGDYLRCLDSVLELLPAETVERLAAEHPDLTIGHGVGCYIEATGRGSFESGRVRLTSTGGFEVASGAASAGQAHETVFAQVAADGLGCSLELVTVRRSDTDLVRHGVGTFASRSAVLAGSAIRRAAEQLLDQATGRAAQLLGVSPDLVKSTASGFAAADGSSEWEISWADLATACAPGGAQEQLGPLDVVEYFHPETVTWTMGAHAAVVGVHRGTGAVSVLSYAVAHEGGVEINPQVVEGQVIGGVAQGIGGALLEQFRYSPTGQPTSTTLAEYLLPGTCDVPDVQVRHLGVATPCNPLGVRGAGESGTIAVSATVAGAVEDALHGLVRVSETPIRTGPLRAAAEQIRREGQ</sequence>
<organism evidence="4 5">
    <name type="scientific">Intrasporangium chromatireducens Q5-1</name>
    <dbReference type="NCBI Taxonomy" id="584657"/>
    <lineage>
        <taxon>Bacteria</taxon>
        <taxon>Bacillati</taxon>
        <taxon>Actinomycetota</taxon>
        <taxon>Actinomycetes</taxon>
        <taxon>Micrococcales</taxon>
        <taxon>Intrasporangiaceae</taxon>
        <taxon>Intrasporangium</taxon>
    </lineage>
</organism>
<accession>W9GMQ1</accession>
<gene>
    <name evidence="4" type="ORF">N864_06620</name>
</gene>
<dbReference type="GO" id="GO:0016491">
    <property type="term" value="F:oxidoreductase activity"/>
    <property type="evidence" value="ECO:0007669"/>
    <property type="project" value="UniProtKB-KW"/>
</dbReference>
<feature type="domain" description="Aldehyde oxidase/xanthine dehydrogenase a/b hammerhead" evidence="3">
    <location>
        <begin position="24"/>
        <end position="146"/>
    </location>
</feature>
<dbReference type="PANTHER" id="PTHR11908">
    <property type="entry name" value="XANTHINE DEHYDROGENASE"/>
    <property type="match status" value="1"/>
</dbReference>
<keyword evidence="2" id="KW-0560">Oxidoreductase</keyword>
<dbReference type="InterPro" id="IPR037165">
    <property type="entry name" value="AldOxase/xan_DH_Mopterin-bd_sf"/>
</dbReference>
<dbReference type="Pfam" id="PF20256">
    <property type="entry name" value="MoCoBD_2"/>
    <property type="match status" value="1"/>
</dbReference>
<dbReference type="InterPro" id="IPR016208">
    <property type="entry name" value="Ald_Oxase/xanthine_DH-like"/>
</dbReference>
<evidence type="ECO:0000313" key="5">
    <source>
        <dbReference type="Proteomes" id="UP000019494"/>
    </source>
</evidence>
<keyword evidence="5" id="KW-1185">Reference proteome</keyword>
<dbReference type="EMBL" id="AWQS01000139">
    <property type="protein sequence ID" value="EWT05174.1"/>
    <property type="molecule type" value="Genomic_DNA"/>
</dbReference>
<dbReference type="PATRIC" id="fig|584657.3.peg.2944"/>
<dbReference type="Gene3D" id="3.90.1170.50">
    <property type="entry name" value="Aldehyde oxidase/xanthine dehydrogenase, a/b hammerhead"/>
    <property type="match status" value="1"/>
</dbReference>
<dbReference type="InterPro" id="IPR036856">
    <property type="entry name" value="Ald_Oxase/Xan_DH_a/b_sf"/>
</dbReference>
<dbReference type="PANTHER" id="PTHR11908:SF132">
    <property type="entry name" value="ALDEHYDE OXIDASE 1-RELATED"/>
    <property type="match status" value="1"/>
</dbReference>
<dbReference type="Pfam" id="PF01315">
    <property type="entry name" value="Ald_Xan_dh_C"/>
    <property type="match status" value="1"/>
</dbReference>
<dbReference type="Pfam" id="PF02738">
    <property type="entry name" value="MoCoBD_1"/>
    <property type="match status" value="1"/>
</dbReference>
<proteinExistence type="predicted"/>
<evidence type="ECO:0000256" key="2">
    <source>
        <dbReference type="ARBA" id="ARBA00023002"/>
    </source>
</evidence>
<dbReference type="SMART" id="SM01008">
    <property type="entry name" value="Ald_Xan_dh_C"/>
    <property type="match status" value="1"/>
</dbReference>
<reference evidence="5" key="1">
    <citation type="submission" date="2013-08" db="EMBL/GenBank/DDBJ databases">
        <title>Intrasporangium oryzae NRRL B-24470.</title>
        <authorList>
            <person name="Liu H."/>
            <person name="Wang G."/>
        </authorList>
    </citation>
    <scope>NUCLEOTIDE SEQUENCE [LARGE SCALE GENOMIC DNA]</scope>
    <source>
        <strain evidence="5">Q5-1</strain>
    </source>
</reference>
<comment type="caution">
    <text evidence="4">The sequence shown here is derived from an EMBL/GenBank/DDBJ whole genome shotgun (WGS) entry which is preliminary data.</text>
</comment>
<dbReference type="InterPro" id="IPR046867">
    <property type="entry name" value="AldOxase/xan_DH_MoCoBD2"/>
</dbReference>
<dbReference type="SUPFAM" id="SSF56003">
    <property type="entry name" value="Molybdenum cofactor-binding domain"/>
    <property type="match status" value="1"/>
</dbReference>
<dbReference type="GO" id="GO:0005506">
    <property type="term" value="F:iron ion binding"/>
    <property type="evidence" value="ECO:0007669"/>
    <property type="project" value="InterPro"/>
</dbReference>
<dbReference type="InterPro" id="IPR000674">
    <property type="entry name" value="Ald_Oxase/Xan_DH_a/b"/>
</dbReference>
<dbReference type="Gene3D" id="3.30.365.10">
    <property type="entry name" value="Aldehyde oxidase/xanthine dehydrogenase, molybdopterin binding domain"/>
    <property type="match status" value="4"/>
</dbReference>
<dbReference type="Proteomes" id="UP000019494">
    <property type="component" value="Unassembled WGS sequence"/>
</dbReference>